<protein>
    <submittedName>
        <fullName evidence="4">T9SS type A sorting domain-containing protein</fullName>
    </submittedName>
</protein>
<reference evidence="4" key="1">
    <citation type="submission" date="2022-10" db="EMBL/GenBank/DDBJ databases">
        <title>Chryseobacterium sp. nov., a novel bacterial species.</title>
        <authorList>
            <person name="Cao Y."/>
        </authorList>
    </citation>
    <scope>NUCLEOTIDE SEQUENCE</scope>
    <source>
        <strain evidence="4">CCTCC AB2015118</strain>
    </source>
</reference>
<evidence type="ECO:0000256" key="1">
    <source>
        <dbReference type="ARBA" id="ARBA00022729"/>
    </source>
</evidence>
<keyword evidence="5" id="KW-1185">Reference proteome</keyword>
<sequence>MKKLVIILFMLLFSNSVFAGWSTSERNSCKWWARKYHATARVFTGLPAVQTTGNCGYAYAEKIKNCAWQKASRGDNGVWAQGGVSNKFCSRGEVVTDFDQFFLPMVDDIEENIEESEITADATIFDPGSHTVVIPNISGKIKLVKNNGFYSDIRFSVWKPNDDNVNMVQDEKMDESEILSRLSIKLTDDGLIFKGDLVSEELKSKFTVVDNGREIYVVFNDVSLKIPVDSNIALEDIAVEIEGDGAPDTKSNMAKMSNSTDLAISNNDFKFKVYPNPTSDFINIEYSNNQSSGQTNISIYSLSGVKMKDVFAEISNRGKSQSIKVDISSYPKGVYLILVDNNGKKLSKQIIKN</sequence>
<evidence type="ECO:0000256" key="2">
    <source>
        <dbReference type="SAM" id="SignalP"/>
    </source>
</evidence>
<gene>
    <name evidence="4" type="ORF">OF897_18310</name>
</gene>
<evidence type="ECO:0000313" key="5">
    <source>
        <dbReference type="Proteomes" id="UP001073122"/>
    </source>
</evidence>
<dbReference type="InterPro" id="IPR026444">
    <property type="entry name" value="Secre_tail"/>
</dbReference>
<dbReference type="RefSeq" id="WP_267267114.1">
    <property type="nucleotide sequence ID" value="NZ_JAOVZW010000024.1"/>
</dbReference>
<dbReference type="Proteomes" id="UP001073122">
    <property type="component" value="Unassembled WGS sequence"/>
</dbReference>
<dbReference type="NCBIfam" id="TIGR04183">
    <property type="entry name" value="Por_Secre_tail"/>
    <property type="match status" value="1"/>
</dbReference>
<evidence type="ECO:0000313" key="4">
    <source>
        <dbReference type="EMBL" id="MCX8525871.1"/>
    </source>
</evidence>
<proteinExistence type="predicted"/>
<accession>A0ABT3XW09</accession>
<organism evidence="4 5">
    <name type="scientific">Chryseobacterium formosus</name>
    <dbReference type="NCBI Taxonomy" id="1537363"/>
    <lineage>
        <taxon>Bacteria</taxon>
        <taxon>Pseudomonadati</taxon>
        <taxon>Bacteroidota</taxon>
        <taxon>Flavobacteriia</taxon>
        <taxon>Flavobacteriales</taxon>
        <taxon>Weeksellaceae</taxon>
        <taxon>Chryseobacterium group</taxon>
        <taxon>Chryseobacterium</taxon>
    </lineage>
</organism>
<feature type="signal peptide" evidence="2">
    <location>
        <begin position="1"/>
        <end position="19"/>
    </location>
</feature>
<evidence type="ECO:0000259" key="3">
    <source>
        <dbReference type="Pfam" id="PF18962"/>
    </source>
</evidence>
<feature type="chain" id="PRO_5047490983" evidence="2">
    <location>
        <begin position="20"/>
        <end position="353"/>
    </location>
</feature>
<comment type="caution">
    <text evidence="4">The sequence shown here is derived from an EMBL/GenBank/DDBJ whole genome shotgun (WGS) entry which is preliminary data.</text>
</comment>
<dbReference type="EMBL" id="JAOVZW010000024">
    <property type="protein sequence ID" value="MCX8525871.1"/>
    <property type="molecule type" value="Genomic_DNA"/>
</dbReference>
<name>A0ABT3XW09_9FLAO</name>
<keyword evidence="1 2" id="KW-0732">Signal</keyword>
<dbReference type="Pfam" id="PF18962">
    <property type="entry name" value="Por_Secre_tail"/>
    <property type="match status" value="1"/>
</dbReference>
<feature type="domain" description="Secretion system C-terminal sorting" evidence="3">
    <location>
        <begin position="273"/>
        <end position="351"/>
    </location>
</feature>